<dbReference type="AlphaFoldDB" id="Q4RC60"/>
<feature type="non-terminal residue" evidence="2">
    <location>
        <position position="1"/>
    </location>
</feature>
<dbReference type="KEGG" id="tng:GSTEN00038953G001"/>
<evidence type="ECO:0000256" key="1">
    <source>
        <dbReference type="SAM" id="MobiDB-lite"/>
    </source>
</evidence>
<feature type="compositionally biased region" description="Gly residues" evidence="1">
    <location>
        <begin position="35"/>
        <end position="49"/>
    </location>
</feature>
<reference evidence="2" key="2">
    <citation type="submission" date="2004-02" db="EMBL/GenBank/DDBJ databases">
        <authorList>
            <consortium name="Genoscope"/>
            <consortium name="Whitehead Institute Centre for Genome Research"/>
        </authorList>
    </citation>
    <scope>NUCLEOTIDE SEQUENCE</scope>
</reference>
<sequence length="55" mass="6069">TGASPAGRQRQSRSSRSSTERWRDGRDEEDRGGLRRGGWGKVLKGGGQPQGEDWI</sequence>
<evidence type="ECO:0000313" key="2">
    <source>
        <dbReference type="EMBL" id="CAG14023.1"/>
    </source>
</evidence>
<feature type="region of interest" description="Disordered" evidence="1">
    <location>
        <begin position="1"/>
        <end position="55"/>
    </location>
</feature>
<accession>Q4RC60</accession>
<organism evidence="2">
    <name type="scientific">Tetraodon nigroviridis</name>
    <name type="common">Spotted green pufferfish</name>
    <name type="synonym">Chelonodon nigroviridis</name>
    <dbReference type="NCBI Taxonomy" id="99883"/>
    <lineage>
        <taxon>Eukaryota</taxon>
        <taxon>Metazoa</taxon>
        <taxon>Chordata</taxon>
        <taxon>Craniata</taxon>
        <taxon>Vertebrata</taxon>
        <taxon>Euteleostomi</taxon>
        <taxon>Actinopterygii</taxon>
        <taxon>Neopterygii</taxon>
        <taxon>Teleostei</taxon>
        <taxon>Neoteleostei</taxon>
        <taxon>Acanthomorphata</taxon>
        <taxon>Eupercaria</taxon>
        <taxon>Tetraodontiformes</taxon>
        <taxon>Tetradontoidea</taxon>
        <taxon>Tetraodontidae</taxon>
        <taxon>Tetraodon</taxon>
    </lineage>
</organism>
<gene>
    <name evidence="2" type="ORF">GSTENG00038953001</name>
</gene>
<reference evidence="2" key="1">
    <citation type="journal article" date="2004" name="Nature">
        <title>Genome duplication in the teleost fish Tetraodon nigroviridis reveals the early vertebrate proto-karyotype.</title>
        <authorList>
            <person name="Jaillon O."/>
            <person name="Aury J.-M."/>
            <person name="Brunet F."/>
            <person name="Petit J.-L."/>
            <person name="Stange-Thomann N."/>
            <person name="Mauceli E."/>
            <person name="Bouneau L."/>
            <person name="Fischer C."/>
            <person name="Ozouf-Costaz C."/>
            <person name="Bernot A."/>
            <person name="Nicaud S."/>
            <person name="Jaffe D."/>
            <person name="Fisher S."/>
            <person name="Lutfalla G."/>
            <person name="Dossat C."/>
            <person name="Segurens B."/>
            <person name="Dasilva C."/>
            <person name="Salanoubat M."/>
            <person name="Levy M."/>
            <person name="Boudet N."/>
            <person name="Castellano S."/>
            <person name="Anthouard V."/>
            <person name="Jubin C."/>
            <person name="Castelli V."/>
            <person name="Katinka M."/>
            <person name="Vacherie B."/>
            <person name="Biemont C."/>
            <person name="Skalli Z."/>
            <person name="Cattolico L."/>
            <person name="Poulain J."/>
            <person name="De Berardinis V."/>
            <person name="Cruaud C."/>
            <person name="Duprat S."/>
            <person name="Brottier P."/>
            <person name="Coutanceau J.-P."/>
            <person name="Gouzy J."/>
            <person name="Parra G."/>
            <person name="Lardier G."/>
            <person name="Chapple C."/>
            <person name="McKernan K.J."/>
            <person name="McEwan P."/>
            <person name="Bosak S."/>
            <person name="Kellis M."/>
            <person name="Volff J.-N."/>
            <person name="Guigo R."/>
            <person name="Zody M.C."/>
            <person name="Mesirov J."/>
            <person name="Lindblad-Toh K."/>
            <person name="Birren B."/>
            <person name="Nusbaum C."/>
            <person name="Kahn D."/>
            <person name="Robinson-Rechavi M."/>
            <person name="Laudet V."/>
            <person name="Schachter V."/>
            <person name="Quetier F."/>
            <person name="Saurin W."/>
            <person name="Scarpelli C."/>
            <person name="Wincker P."/>
            <person name="Lander E.S."/>
            <person name="Weissenbach J."/>
            <person name="Roest Crollius H."/>
        </authorList>
    </citation>
    <scope>NUCLEOTIDE SEQUENCE [LARGE SCALE GENOMIC DNA]</scope>
</reference>
<proteinExistence type="predicted"/>
<protein>
    <submittedName>
        <fullName evidence="2">Chromosome 14 SCAF19705, whole genome shotgun sequence</fullName>
    </submittedName>
</protein>
<feature type="compositionally biased region" description="Basic and acidic residues" evidence="1">
    <location>
        <begin position="18"/>
        <end position="33"/>
    </location>
</feature>
<name>Q4RC60_TETNG</name>
<dbReference type="EMBL" id="CAAE01019705">
    <property type="protein sequence ID" value="CAG14023.1"/>
    <property type="molecule type" value="Genomic_DNA"/>
</dbReference>
<feature type="compositionally biased region" description="Low complexity" evidence="1">
    <location>
        <begin position="8"/>
        <end position="17"/>
    </location>
</feature>